<evidence type="ECO:0000313" key="3">
    <source>
        <dbReference type="Proteomes" id="UP000275048"/>
    </source>
</evidence>
<evidence type="ECO:0000313" key="2">
    <source>
        <dbReference type="EMBL" id="RNB45320.1"/>
    </source>
</evidence>
<dbReference type="AlphaFoldDB" id="A0A3M8A271"/>
<proteinExistence type="predicted"/>
<dbReference type="Proteomes" id="UP000275048">
    <property type="component" value="Unassembled WGS sequence"/>
</dbReference>
<protein>
    <submittedName>
        <fullName evidence="2">DUF559 domain-containing protein</fullName>
    </submittedName>
</protein>
<organism evidence="2 3">
    <name type="scientific">Agromyces tardus</name>
    <dbReference type="NCBI Taxonomy" id="2583849"/>
    <lineage>
        <taxon>Bacteria</taxon>
        <taxon>Bacillati</taxon>
        <taxon>Actinomycetota</taxon>
        <taxon>Actinomycetes</taxon>
        <taxon>Micrococcales</taxon>
        <taxon>Microbacteriaceae</taxon>
        <taxon>Agromyces</taxon>
    </lineage>
</organism>
<feature type="domain" description="DUF559" evidence="1">
    <location>
        <begin position="243"/>
        <end position="301"/>
    </location>
</feature>
<dbReference type="Gene3D" id="3.40.960.10">
    <property type="entry name" value="VSR Endonuclease"/>
    <property type="match status" value="1"/>
</dbReference>
<dbReference type="Pfam" id="PF04480">
    <property type="entry name" value="DUF559"/>
    <property type="match status" value="1"/>
</dbReference>
<reference evidence="2 3" key="1">
    <citation type="submission" date="2018-10" db="EMBL/GenBank/DDBJ databases">
        <title>Isolation, diversity and antibacterial activity of antinobacteria from the wheat rhizosphere soil.</title>
        <authorList>
            <person name="Sun T."/>
        </authorList>
    </citation>
    <scope>NUCLEOTIDE SEQUENCE [LARGE SCALE GENOMIC DNA]</scope>
    <source>
        <strain evidence="2 3">SJ-23</strain>
    </source>
</reference>
<accession>A0A3M8A271</accession>
<keyword evidence="3" id="KW-1185">Reference proteome</keyword>
<name>A0A3M8A271_9MICO</name>
<comment type="caution">
    <text evidence="2">The sequence shown here is derived from an EMBL/GenBank/DDBJ whole genome shotgun (WGS) entry which is preliminary data.</text>
</comment>
<dbReference type="EMBL" id="RHHB01000050">
    <property type="protein sequence ID" value="RNB45320.1"/>
    <property type="molecule type" value="Genomic_DNA"/>
</dbReference>
<gene>
    <name evidence="2" type="ORF">EDM22_16415</name>
</gene>
<sequence>MPQGGWVRRPRPLPSELADVGAFSALRARELGVTPGRLRGGDLETPRRGIRHRVGAPPTVVELIAAMGERMPQHHCLSHASAALLKGVPLPLAIEQDARVHVSVLGEGAMPRGRGVVGHRIDPARAVVIDAGGIRVTDAATTWCQLATVLGLDDLVAAGDVIVTGGASVGGRRGAASVTALAAAVDRHRGSPGASLLREALPLVRYGPLWRRESLVRLRLVRAGLPEPRLNFRVRECETDGRHTVVDLAYPAYRVAIEYEGDHHRSPAPFRRDLRRIERLHDAGWIVIRATADDVPDDPNAPAAVAFAKRVAARLAARGWSPA</sequence>
<dbReference type="InterPro" id="IPR011335">
    <property type="entry name" value="Restrct_endonuc-II-like"/>
</dbReference>
<evidence type="ECO:0000259" key="1">
    <source>
        <dbReference type="Pfam" id="PF04480"/>
    </source>
</evidence>
<dbReference type="SUPFAM" id="SSF52980">
    <property type="entry name" value="Restriction endonuclease-like"/>
    <property type="match status" value="1"/>
</dbReference>
<dbReference type="InterPro" id="IPR007569">
    <property type="entry name" value="DUF559"/>
</dbReference>